<organism evidence="2 3">
    <name type="scientific">Leptothoe spongobia TAU-MAC 1115</name>
    <dbReference type="NCBI Taxonomy" id="1967444"/>
    <lineage>
        <taxon>Bacteria</taxon>
        <taxon>Bacillati</taxon>
        <taxon>Cyanobacteriota</taxon>
        <taxon>Cyanophyceae</taxon>
        <taxon>Nodosilineales</taxon>
        <taxon>Cymatolegaceae</taxon>
        <taxon>Leptothoe</taxon>
        <taxon>Leptothoe spongobia</taxon>
    </lineage>
</organism>
<comment type="caution">
    <text evidence="2">The sequence shown here is derived from an EMBL/GenBank/DDBJ whole genome shotgun (WGS) entry which is preliminary data.</text>
</comment>
<keyword evidence="1" id="KW-0812">Transmembrane</keyword>
<feature type="transmembrane region" description="Helical" evidence="1">
    <location>
        <begin position="87"/>
        <end position="105"/>
    </location>
</feature>
<feature type="transmembrane region" description="Helical" evidence="1">
    <location>
        <begin position="117"/>
        <end position="136"/>
    </location>
</feature>
<gene>
    <name evidence="2" type="ORF">IXB50_18510</name>
</gene>
<evidence type="ECO:0000313" key="2">
    <source>
        <dbReference type="EMBL" id="MBT9317419.1"/>
    </source>
</evidence>
<dbReference type="Proteomes" id="UP000717364">
    <property type="component" value="Unassembled WGS sequence"/>
</dbReference>
<feature type="transmembrane region" description="Helical" evidence="1">
    <location>
        <begin position="51"/>
        <end position="75"/>
    </location>
</feature>
<keyword evidence="1" id="KW-0472">Membrane</keyword>
<dbReference type="RefSeq" id="WP_215610486.1">
    <property type="nucleotide sequence ID" value="NZ_JADOES010000046.1"/>
</dbReference>
<reference evidence="2" key="2">
    <citation type="journal article" date="2021" name="Mar. Drugs">
        <title>Genome Reduction and Secondary Metabolism of the Marine Sponge-Associated Cyanobacterium Leptothoe.</title>
        <authorList>
            <person name="Konstantinou D."/>
            <person name="Popin R.V."/>
            <person name="Fewer D.P."/>
            <person name="Sivonen K."/>
            <person name="Gkelis S."/>
        </authorList>
    </citation>
    <scope>NUCLEOTIDE SEQUENCE</scope>
    <source>
        <strain evidence="2">TAU-MAC 1115</strain>
    </source>
</reference>
<protein>
    <submittedName>
        <fullName evidence="2">Uncharacterized protein</fullName>
    </submittedName>
</protein>
<evidence type="ECO:0000256" key="1">
    <source>
        <dbReference type="SAM" id="Phobius"/>
    </source>
</evidence>
<keyword evidence="3" id="KW-1185">Reference proteome</keyword>
<feature type="transmembrane region" description="Helical" evidence="1">
    <location>
        <begin position="7"/>
        <end position="31"/>
    </location>
</feature>
<sequence>MSFAKLLRIIILGLISLFGILILVGLAAWWHYWFYGTLNPDKVRPLEDWTLGLGVGVLYMQGVTLIEALLISLATRLRWIKFNRGRNAVGLLSLMLLSLALPKGITSATPSEIVSLLLYLLYLTLPVIPAWCLLSLRRNQGLVNR</sequence>
<keyword evidence="1" id="KW-1133">Transmembrane helix</keyword>
<dbReference type="AlphaFoldDB" id="A0A947DIT4"/>
<name>A0A947DIT4_9CYAN</name>
<evidence type="ECO:0000313" key="3">
    <source>
        <dbReference type="Proteomes" id="UP000717364"/>
    </source>
</evidence>
<dbReference type="EMBL" id="JADOES010000046">
    <property type="protein sequence ID" value="MBT9317419.1"/>
    <property type="molecule type" value="Genomic_DNA"/>
</dbReference>
<accession>A0A947DIT4</accession>
<reference evidence="2" key="1">
    <citation type="submission" date="2020-11" db="EMBL/GenBank/DDBJ databases">
        <authorList>
            <person name="Konstantinou D."/>
            <person name="Gkelis S."/>
            <person name="Popin R."/>
            <person name="Fewer D."/>
            <person name="Sivonen K."/>
        </authorList>
    </citation>
    <scope>NUCLEOTIDE SEQUENCE</scope>
    <source>
        <strain evidence="2">TAU-MAC 1115</strain>
    </source>
</reference>
<proteinExistence type="predicted"/>